<feature type="domain" description="4Fe-4S ferredoxin-type" evidence="1">
    <location>
        <begin position="93"/>
        <end position="121"/>
    </location>
</feature>
<feature type="domain" description="4Fe-4S ferredoxin-type" evidence="1">
    <location>
        <begin position="344"/>
        <end position="373"/>
    </location>
</feature>
<name>A0A931F9Y4_9FIRM</name>
<evidence type="ECO:0000313" key="2">
    <source>
        <dbReference type="EMBL" id="MBF8436377.1"/>
    </source>
</evidence>
<feature type="domain" description="4Fe-4S ferredoxin-type" evidence="1">
    <location>
        <begin position="374"/>
        <end position="402"/>
    </location>
</feature>
<dbReference type="Pfam" id="PF00037">
    <property type="entry name" value="Fer4"/>
    <property type="match status" value="2"/>
</dbReference>
<feature type="domain" description="4Fe-4S ferredoxin-type" evidence="1">
    <location>
        <begin position="62"/>
        <end position="92"/>
    </location>
</feature>
<dbReference type="Pfam" id="PF01656">
    <property type="entry name" value="CbiA"/>
    <property type="match status" value="2"/>
</dbReference>
<dbReference type="InterPro" id="IPR027417">
    <property type="entry name" value="P-loop_NTPase"/>
</dbReference>
<dbReference type="Gene3D" id="3.30.70.20">
    <property type="match status" value="2"/>
</dbReference>
<dbReference type="PANTHER" id="PTHR43534:SF1">
    <property type="entry name" value="4FE-4S CLUSTER CONTAINING PARA FAMILY ATPASE PROTEIN"/>
    <property type="match status" value="1"/>
</dbReference>
<dbReference type="InterPro" id="IPR017896">
    <property type="entry name" value="4Fe4S_Fe-S-bd"/>
</dbReference>
<dbReference type="Gene3D" id="3.40.50.300">
    <property type="entry name" value="P-loop containing nucleotide triphosphate hydrolases"/>
    <property type="match status" value="2"/>
</dbReference>
<dbReference type="InterPro" id="IPR002586">
    <property type="entry name" value="CobQ/CobB/MinD/ParA_Nub-bd_dom"/>
</dbReference>
<accession>A0A931F9Y4</accession>
<evidence type="ECO:0000259" key="1">
    <source>
        <dbReference type="PROSITE" id="PS51379"/>
    </source>
</evidence>
<dbReference type="PANTHER" id="PTHR43534">
    <property type="entry name" value="MIND SUPERFAMILY P-LOOP ATPASE CONTAINING AN INSERTED FERREDOXIN DOMAIN"/>
    <property type="match status" value="1"/>
</dbReference>
<dbReference type="SUPFAM" id="SSF52540">
    <property type="entry name" value="P-loop containing nucleoside triphosphate hydrolases"/>
    <property type="match status" value="2"/>
</dbReference>
<sequence>MYDIAIGSGKGGTGKTFIATNLAVIFQEIIQEKIKYLDCDVEGANGHLFFDGNRKNEKIIIKSVRGIDYDKCILCGDCVKACQYNALAKVGGEILYFNELCHTCGACGLVCQQEAIIEGDREIGEIINQTGKIDLFYGNLKTGESGMSPRLINKVKEKAGQGINIYDAPPGTTCPVVETFKGSDLALLVTDPTPFGLNDLKLAVKMTRKLGLEPVVIVNRATYKDTKLKEYCQKEDLKIVGEIPDRRELAEIYSNGELAVEKSQEYKEIFKNIANNIINHLEPVETKELVVVSGKGGTGKTSVTASLAALAENIVVADCDVDAADLHLLLNPDIQSEGAFSGGNLAEIDQTKCTGCGLCYQACRFSAIIKDGEHYSVDPLSCEGCGVCDIVCQDGEVFLKEAVNGRWFTSKTRFGLMAHAELGIAEENSGKLVTLVKDKARELANKKNNQINIIDGSPGTGCPVTASLTGADYALIVTEPSVSGIHDLARVIDLIKFLEIPAGILVNKADINYIKSKEIEELAVKEGIDFFGELPYDEDVVVAQTEALTIIEYRPDSQVSKVLFEVWKKINNIIKSD</sequence>
<evidence type="ECO:0000313" key="3">
    <source>
        <dbReference type="Proteomes" id="UP000621436"/>
    </source>
</evidence>
<keyword evidence="3" id="KW-1185">Reference proteome</keyword>
<dbReference type="PROSITE" id="PS51379">
    <property type="entry name" value="4FE4S_FER_2"/>
    <property type="match status" value="4"/>
</dbReference>
<protein>
    <submittedName>
        <fullName evidence="2">4Fe-4S binding protein</fullName>
    </submittedName>
</protein>
<dbReference type="RefSeq" id="WP_270453236.1">
    <property type="nucleotide sequence ID" value="NZ_JADPIE010000002.1"/>
</dbReference>
<gene>
    <name evidence="2" type="ORF">I0Q91_04730</name>
</gene>
<dbReference type="EMBL" id="JADPIE010000002">
    <property type="protein sequence ID" value="MBF8436377.1"/>
    <property type="molecule type" value="Genomic_DNA"/>
</dbReference>
<comment type="caution">
    <text evidence="2">The sequence shown here is derived from an EMBL/GenBank/DDBJ whole genome shotgun (WGS) entry which is preliminary data.</text>
</comment>
<dbReference type="SUPFAM" id="SSF54862">
    <property type="entry name" value="4Fe-4S ferredoxins"/>
    <property type="match status" value="1"/>
</dbReference>
<dbReference type="Proteomes" id="UP000621436">
    <property type="component" value="Unassembled WGS sequence"/>
</dbReference>
<reference evidence="2" key="1">
    <citation type="submission" date="2020-11" db="EMBL/GenBank/DDBJ databases">
        <title>Halonatronomonas betainensis gen. nov., sp. nov. a novel haloalkaliphilic representative of the family Halanaerobiacae capable of betaine degradation.</title>
        <authorList>
            <person name="Boltyanskaya Y."/>
            <person name="Kevbrin V."/>
            <person name="Detkova E."/>
            <person name="Grouzdev D.S."/>
            <person name="Koziaeva V."/>
            <person name="Zhilina T."/>
        </authorList>
    </citation>
    <scope>NUCLEOTIDE SEQUENCE</scope>
    <source>
        <strain evidence="2">Z-7014</strain>
    </source>
</reference>
<organism evidence="2 3">
    <name type="scientific">Halonatronomonas betaini</name>
    <dbReference type="NCBI Taxonomy" id="2778430"/>
    <lineage>
        <taxon>Bacteria</taxon>
        <taxon>Bacillati</taxon>
        <taxon>Bacillota</taxon>
        <taxon>Clostridia</taxon>
        <taxon>Halanaerobiales</taxon>
        <taxon>Halarsenatibacteraceae</taxon>
        <taxon>Halonatronomonas</taxon>
    </lineage>
</organism>
<dbReference type="CDD" id="cd03110">
    <property type="entry name" value="SIMIBI_bact_arch"/>
    <property type="match status" value="1"/>
</dbReference>
<proteinExistence type="predicted"/>
<dbReference type="AlphaFoldDB" id="A0A931F9Y4"/>